<dbReference type="InParanoid" id="A0A177CKR2"/>
<evidence type="ECO:0000313" key="2">
    <source>
        <dbReference type="EMBL" id="OAG07821.1"/>
    </source>
</evidence>
<reference evidence="2 3" key="1">
    <citation type="submission" date="2016-05" db="EMBL/GenBank/DDBJ databases">
        <title>Comparative analysis of secretome profiles of manganese(II)-oxidizing ascomycete fungi.</title>
        <authorList>
            <consortium name="DOE Joint Genome Institute"/>
            <person name="Zeiner C.A."/>
            <person name="Purvine S.O."/>
            <person name="Zink E.M."/>
            <person name="Wu S."/>
            <person name="Pasa-Tolic L."/>
            <person name="Chaput D.L."/>
            <person name="Haridas S."/>
            <person name="Grigoriev I.V."/>
            <person name="Santelli C.M."/>
            <person name="Hansel C.M."/>
        </authorList>
    </citation>
    <scope>NUCLEOTIDE SEQUENCE [LARGE SCALE GENOMIC DNA]</scope>
    <source>
        <strain evidence="2 3">AP3s5-JAC2a</strain>
    </source>
</reference>
<dbReference type="RefSeq" id="XP_018038186.1">
    <property type="nucleotide sequence ID" value="XM_018177853.1"/>
</dbReference>
<feature type="compositionally biased region" description="Low complexity" evidence="1">
    <location>
        <begin position="52"/>
        <end position="67"/>
    </location>
</feature>
<name>A0A177CKR2_9PLEO</name>
<proteinExistence type="predicted"/>
<keyword evidence="3" id="KW-1185">Reference proteome</keyword>
<dbReference type="AlphaFoldDB" id="A0A177CKR2"/>
<protein>
    <submittedName>
        <fullName evidence="2">Uncharacterized protein</fullName>
    </submittedName>
</protein>
<dbReference type="EMBL" id="KV441550">
    <property type="protein sequence ID" value="OAG07821.1"/>
    <property type="molecule type" value="Genomic_DNA"/>
</dbReference>
<sequence>MCRNSKSSSGQSRFGRFWFRSSQSDISTASSPRSFDQDSTSTFSSPTLVNQSAGSIRSASNASSSSSVRIDEREEVRATEEVVAQWLASRRQRDQPA</sequence>
<dbReference type="GeneID" id="28761339"/>
<organism evidence="2 3">
    <name type="scientific">Paraphaeosphaeria sporulosa</name>
    <dbReference type="NCBI Taxonomy" id="1460663"/>
    <lineage>
        <taxon>Eukaryota</taxon>
        <taxon>Fungi</taxon>
        <taxon>Dikarya</taxon>
        <taxon>Ascomycota</taxon>
        <taxon>Pezizomycotina</taxon>
        <taxon>Dothideomycetes</taxon>
        <taxon>Pleosporomycetidae</taxon>
        <taxon>Pleosporales</taxon>
        <taxon>Massarineae</taxon>
        <taxon>Didymosphaeriaceae</taxon>
        <taxon>Paraphaeosphaeria</taxon>
    </lineage>
</organism>
<feature type="region of interest" description="Disordered" evidence="1">
    <location>
        <begin position="23"/>
        <end position="77"/>
    </location>
</feature>
<evidence type="ECO:0000256" key="1">
    <source>
        <dbReference type="SAM" id="MobiDB-lite"/>
    </source>
</evidence>
<gene>
    <name evidence="2" type="ORF">CC84DRAFT_1161893</name>
</gene>
<dbReference type="Proteomes" id="UP000077069">
    <property type="component" value="Unassembled WGS sequence"/>
</dbReference>
<accession>A0A177CKR2</accession>
<feature type="compositionally biased region" description="Polar residues" evidence="1">
    <location>
        <begin position="23"/>
        <end position="33"/>
    </location>
</feature>
<evidence type="ECO:0000313" key="3">
    <source>
        <dbReference type="Proteomes" id="UP000077069"/>
    </source>
</evidence>